<organism evidence="2 3">
    <name type="scientific">Flavobacterium seoulense</name>
    <dbReference type="NCBI Taxonomy" id="1492738"/>
    <lineage>
        <taxon>Bacteria</taxon>
        <taxon>Pseudomonadati</taxon>
        <taxon>Bacteroidota</taxon>
        <taxon>Flavobacteriia</taxon>
        <taxon>Flavobacteriales</taxon>
        <taxon>Flavobacteriaceae</taxon>
        <taxon>Flavobacterium</taxon>
    </lineage>
</organism>
<accession>A0A066WIW2</accession>
<feature type="domain" description="Chorismate-utilising enzyme C-terminal" evidence="1">
    <location>
        <begin position="163"/>
        <end position="419"/>
    </location>
</feature>
<dbReference type="AlphaFoldDB" id="A0A066WIW2"/>
<protein>
    <submittedName>
        <fullName evidence="2">Para-aminobenzoate synthase</fullName>
    </submittedName>
</protein>
<proteinExistence type="predicted"/>
<dbReference type="GO" id="GO:0000162">
    <property type="term" value="P:L-tryptophan biosynthetic process"/>
    <property type="evidence" value="ECO:0007669"/>
    <property type="project" value="TreeGrafter"/>
</dbReference>
<dbReference type="InterPro" id="IPR005801">
    <property type="entry name" value="ADC_synthase"/>
</dbReference>
<keyword evidence="3" id="KW-1185">Reference proteome</keyword>
<dbReference type="InterPro" id="IPR019999">
    <property type="entry name" value="Anth_synth_I-like"/>
</dbReference>
<dbReference type="EMBL" id="JNCA01000034">
    <property type="protein sequence ID" value="KDN53766.1"/>
    <property type="molecule type" value="Genomic_DNA"/>
</dbReference>
<dbReference type="Gene3D" id="3.60.120.10">
    <property type="entry name" value="Anthranilate synthase"/>
    <property type="match status" value="1"/>
</dbReference>
<dbReference type="Pfam" id="PF00425">
    <property type="entry name" value="Chorismate_bind"/>
    <property type="match status" value="1"/>
</dbReference>
<comment type="caution">
    <text evidence="2">The sequence shown here is derived from an EMBL/GenBank/DDBJ whole genome shotgun (WGS) entry which is preliminary data.</text>
</comment>
<dbReference type="PANTHER" id="PTHR11236">
    <property type="entry name" value="AMINOBENZOATE/ANTHRANILATE SYNTHASE"/>
    <property type="match status" value="1"/>
</dbReference>
<dbReference type="GO" id="GO:0046820">
    <property type="term" value="F:4-amino-4-deoxychorismate synthase activity"/>
    <property type="evidence" value="ECO:0007669"/>
    <property type="project" value="TreeGrafter"/>
</dbReference>
<sequence length="428" mass="49516">MRTSFLQDITHLADFKKKLLLWSQQFREVTFMDSNDYQQEYSNYDWILAVDAFTSIKTDYFNAFEDLKQYQQTSRDWIFGYLSYDLKNDTENLTSNNFDGLEFPDLFFFQPKKLFLAKGNQLEIRYLHCCDDEFEDDWNEIESIFTDAESLIPNVVIQQRISAEAYQEKVSKMLEHIHHGDLYEANFCMEFYAENTQIDPLTTFLKLNEISKPPFAVFFKNHKQFLLSASPERYLKKEGDLLISQPIKGTAKRFSDPIEDEASKNKLATDAKERAENIMITDLVRNDLSHTAQKSSVQVTELCGIYSFLQVHQMISTITSKLDPQYSAVEALKTTFPMGSMTGAPKISTMKIIEELEETKRGLYSGAVGYFTPEGDFDFNVVIRSILYNQQNQYLSFSVGSAITSLSVPENEYQECLLKAKAMFEVLQ</sequence>
<dbReference type="eggNOG" id="COG0147">
    <property type="taxonomic scope" value="Bacteria"/>
</dbReference>
<evidence type="ECO:0000259" key="1">
    <source>
        <dbReference type="Pfam" id="PF00425"/>
    </source>
</evidence>
<dbReference type="GO" id="GO:0005737">
    <property type="term" value="C:cytoplasm"/>
    <property type="evidence" value="ECO:0007669"/>
    <property type="project" value="TreeGrafter"/>
</dbReference>
<dbReference type="STRING" id="1492738.FEM21_30830"/>
<dbReference type="PRINTS" id="PR00095">
    <property type="entry name" value="ANTSNTHASEI"/>
</dbReference>
<evidence type="ECO:0000313" key="2">
    <source>
        <dbReference type="EMBL" id="KDN53766.1"/>
    </source>
</evidence>
<evidence type="ECO:0000313" key="3">
    <source>
        <dbReference type="Proteomes" id="UP000027064"/>
    </source>
</evidence>
<dbReference type="RefSeq" id="WP_035662300.1">
    <property type="nucleotide sequence ID" value="NZ_JNCA01000034.1"/>
</dbReference>
<dbReference type="InterPro" id="IPR015890">
    <property type="entry name" value="Chorismate_C"/>
</dbReference>
<dbReference type="Proteomes" id="UP000027064">
    <property type="component" value="Unassembled WGS sequence"/>
</dbReference>
<dbReference type="PATRIC" id="fig|1492738.3.peg.3068"/>
<gene>
    <name evidence="2" type="ORF">FEM21_30830</name>
</gene>
<dbReference type="GO" id="GO:0008153">
    <property type="term" value="P:4-aminobenzoate biosynthetic process"/>
    <property type="evidence" value="ECO:0007669"/>
    <property type="project" value="TreeGrafter"/>
</dbReference>
<reference evidence="2 3" key="1">
    <citation type="submission" date="2014-05" db="EMBL/GenBank/DDBJ databases">
        <title>Genome Sequence of Flavobacterium sp. EM1321.</title>
        <authorList>
            <person name="Shin S.-K."/>
            <person name="Yi H."/>
        </authorList>
    </citation>
    <scope>NUCLEOTIDE SEQUENCE [LARGE SCALE GENOMIC DNA]</scope>
    <source>
        <strain evidence="2 3">EM1321</strain>
    </source>
</reference>
<dbReference type="PANTHER" id="PTHR11236:SF18">
    <property type="entry name" value="AMINODEOXYCHORISMATE SYNTHASE"/>
    <property type="match status" value="1"/>
</dbReference>
<dbReference type="SUPFAM" id="SSF56322">
    <property type="entry name" value="ADC synthase"/>
    <property type="match status" value="1"/>
</dbReference>
<name>A0A066WIW2_9FLAO</name>